<dbReference type="AlphaFoldDB" id="A0ABD0V7N9"/>
<dbReference type="EC" id="2.4.1.-" evidence="5"/>
<sequence length="472" mass="53262">MSSEANHLHMLFFPLMMQGHMLPMVDMAKIFAARGARITILTTPVNATIIRPNIDDSVHLHIIPFPTAEFGLPDGCENNSFILPYNQQINFSKAIASLRHPFDSVLRDLSPDCVVTDLFLPWTYDVAIARGILRIVFSGGSNFFACAKSAFQQRRLPADKVESFVLPGLPHQIEMLKTQIMDLNKLAGTPMEFIMEILKEAAEVELKNYGTLMNSFYELESEYVDNHRERMGRVWNVGPVSLCNKEVIDKSTRGGEYPASVNECLKWLDKRPTSSVVYICFGSLSLFSIEQLREMALGFEASKHPFVWVIRNGGNDWIPKGYEERIKDVGMLIRGWAPQLVILNHDAVGGFVTHCGWNSCLEGICAGLPMVTWPLNSDQFYNEKLLVDILKVGIMVGSKVYTFNMEMRLIVEAKAVETAVRRLMGDGMEANQRRRRAKQLGEMAKRAVDKGGSSYEEIKILMNELIDRKKSV</sequence>
<dbReference type="PANTHER" id="PTHR48047">
    <property type="entry name" value="GLYCOSYLTRANSFERASE"/>
    <property type="match status" value="1"/>
</dbReference>
<keyword evidence="7" id="KW-1185">Reference proteome</keyword>
<evidence type="ECO:0000256" key="1">
    <source>
        <dbReference type="ARBA" id="ARBA00009995"/>
    </source>
</evidence>
<dbReference type="Gene3D" id="3.40.50.2000">
    <property type="entry name" value="Glycogen Phosphorylase B"/>
    <property type="match status" value="2"/>
</dbReference>
<organism evidence="6 7">
    <name type="scientific">Dendrobium thyrsiflorum</name>
    <name type="common">Pinecone-like raceme dendrobium</name>
    <name type="synonym">Orchid</name>
    <dbReference type="NCBI Taxonomy" id="117978"/>
    <lineage>
        <taxon>Eukaryota</taxon>
        <taxon>Viridiplantae</taxon>
        <taxon>Streptophyta</taxon>
        <taxon>Embryophyta</taxon>
        <taxon>Tracheophyta</taxon>
        <taxon>Spermatophyta</taxon>
        <taxon>Magnoliopsida</taxon>
        <taxon>Liliopsida</taxon>
        <taxon>Asparagales</taxon>
        <taxon>Orchidaceae</taxon>
        <taxon>Epidendroideae</taxon>
        <taxon>Malaxideae</taxon>
        <taxon>Dendrobiinae</taxon>
        <taxon>Dendrobium</taxon>
    </lineage>
</organism>
<dbReference type="InterPro" id="IPR035595">
    <property type="entry name" value="UDP_glycos_trans_CS"/>
</dbReference>
<name>A0ABD0V7N9_DENTH</name>
<dbReference type="GO" id="GO:0008194">
    <property type="term" value="F:UDP-glycosyltransferase activity"/>
    <property type="evidence" value="ECO:0007669"/>
    <property type="project" value="UniProtKB-ARBA"/>
</dbReference>
<keyword evidence="3 4" id="KW-0808">Transferase</keyword>
<evidence type="ECO:0000313" key="7">
    <source>
        <dbReference type="Proteomes" id="UP001552299"/>
    </source>
</evidence>
<dbReference type="CDD" id="cd03784">
    <property type="entry name" value="GT1_Gtf-like"/>
    <property type="match status" value="1"/>
</dbReference>
<dbReference type="Proteomes" id="UP001552299">
    <property type="component" value="Unassembled WGS sequence"/>
</dbReference>
<evidence type="ECO:0000256" key="5">
    <source>
        <dbReference type="RuleBase" id="RU362057"/>
    </source>
</evidence>
<dbReference type="EMBL" id="JANQDX010000007">
    <property type="protein sequence ID" value="KAL0921000.1"/>
    <property type="molecule type" value="Genomic_DNA"/>
</dbReference>
<dbReference type="InterPro" id="IPR002213">
    <property type="entry name" value="UDP_glucos_trans"/>
</dbReference>
<proteinExistence type="inferred from homology"/>
<evidence type="ECO:0000256" key="4">
    <source>
        <dbReference type="RuleBase" id="RU003718"/>
    </source>
</evidence>
<evidence type="ECO:0000256" key="3">
    <source>
        <dbReference type="ARBA" id="ARBA00022679"/>
    </source>
</evidence>
<comment type="caution">
    <text evidence="6">The sequence shown here is derived from an EMBL/GenBank/DDBJ whole genome shotgun (WGS) entry which is preliminary data.</text>
</comment>
<comment type="similarity">
    <text evidence="1 4">Belongs to the UDP-glycosyltransferase family.</text>
</comment>
<dbReference type="PROSITE" id="PS00375">
    <property type="entry name" value="UDPGT"/>
    <property type="match status" value="1"/>
</dbReference>
<protein>
    <recommendedName>
        <fullName evidence="5">Glycosyltransferase</fullName>
        <ecNumber evidence="5">2.4.1.-</ecNumber>
    </recommendedName>
</protein>
<dbReference type="PANTHER" id="PTHR48047:SF45">
    <property type="entry name" value="SCOPOLETIN GLUCOSYLTRANSFERASE-LIKE"/>
    <property type="match status" value="1"/>
</dbReference>
<gene>
    <name evidence="6" type="ORF">M5K25_008023</name>
</gene>
<evidence type="ECO:0000313" key="6">
    <source>
        <dbReference type="EMBL" id="KAL0921000.1"/>
    </source>
</evidence>
<dbReference type="Pfam" id="PF00201">
    <property type="entry name" value="UDPGT"/>
    <property type="match status" value="1"/>
</dbReference>
<reference evidence="6 7" key="1">
    <citation type="journal article" date="2024" name="Plant Biotechnol. J.">
        <title>Dendrobium thyrsiflorum genome and its molecular insights into genes involved in important horticultural traits.</title>
        <authorList>
            <person name="Chen B."/>
            <person name="Wang J.Y."/>
            <person name="Zheng P.J."/>
            <person name="Li K.L."/>
            <person name="Liang Y.M."/>
            <person name="Chen X.F."/>
            <person name="Zhang C."/>
            <person name="Zhao X."/>
            <person name="He X."/>
            <person name="Zhang G.Q."/>
            <person name="Liu Z.J."/>
            <person name="Xu Q."/>
        </authorList>
    </citation>
    <scope>NUCLEOTIDE SEQUENCE [LARGE SCALE GENOMIC DNA]</scope>
    <source>
        <strain evidence="6">GZMU011</strain>
    </source>
</reference>
<keyword evidence="2 4" id="KW-0328">Glycosyltransferase</keyword>
<accession>A0ABD0V7N9</accession>
<dbReference type="SUPFAM" id="SSF53756">
    <property type="entry name" value="UDP-Glycosyltransferase/glycogen phosphorylase"/>
    <property type="match status" value="1"/>
</dbReference>
<evidence type="ECO:0000256" key="2">
    <source>
        <dbReference type="ARBA" id="ARBA00022676"/>
    </source>
</evidence>
<dbReference type="FunFam" id="3.40.50.2000:FF:000063">
    <property type="entry name" value="Glycosyltransferase"/>
    <property type="match status" value="1"/>
</dbReference>